<name>A0ABP6ST33_9ACTN</name>
<dbReference type="Gene3D" id="3.30.460.10">
    <property type="entry name" value="Beta Polymerase, domain 2"/>
    <property type="match status" value="1"/>
</dbReference>
<keyword evidence="2" id="KW-1185">Reference proteome</keyword>
<accession>A0ABP6ST33</accession>
<gene>
    <name evidence="1" type="ORF">GCM10020369_13670</name>
</gene>
<evidence type="ECO:0000313" key="1">
    <source>
        <dbReference type="EMBL" id="GAA3384337.1"/>
    </source>
</evidence>
<dbReference type="Proteomes" id="UP001501676">
    <property type="component" value="Unassembled WGS sequence"/>
</dbReference>
<protein>
    <submittedName>
        <fullName evidence="1">Uncharacterized protein</fullName>
    </submittedName>
</protein>
<dbReference type="RefSeq" id="WP_345727118.1">
    <property type="nucleotide sequence ID" value="NZ_BAAAYN010000007.1"/>
</dbReference>
<proteinExistence type="predicted"/>
<organism evidence="1 2">
    <name type="scientific">Cryptosporangium minutisporangium</name>
    <dbReference type="NCBI Taxonomy" id="113569"/>
    <lineage>
        <taxon>Bacteria</taxon>
        <taxon>Bacillati</taxon>
        <taxon>Actinomycetota</taxon>
        <taxon>Actinomycetes</taxon>
        <taxon>Cryptosporangiales</taxon>
        <taxon>Cryptosporangiaceae</taxon>
        <taxon>Cryptosporangium</taxon>
    </lineage>
</organism>
<dbReference type="EMBL" id="BAAAYN010000007">
    <property type="protein sequence ID" value="GAA3384337.1"/>
    <property type="molecule type" value="Genomic_DNA"/>
</dbReference>
<reference evidence="2" key="1">
    <citation type="journal article" date="2019" name="Int. J. Syst. Evol. Microbiol.">
        <title>The Global Catalogue of Microorganisms (GCM) 10K type strain sequencing project: providing services to taxonomists for standard genome sequencing and annotation.</title>
        <authorList>
            <consortium name="The Broad Institute Genomics Platform"/>
            <consortium name="The Broad Institute Genome Sequencing Center for Infectious Disease"/>
            <person name="Wu L."/>
            <person name="Ma J."/>
        </authorList>
    </citation>
    <scope>NUCLEOTIDE SEQUENCE [LARGE SCALE GENOMIC DNA]</scope>
    <source>
        <strain evidence="2">JCM 9458</strain>
    </source>
</reference>
<dbReference type="InterPro" id="IPR043519">
    <property type="entry name" value="NT_sf"/>
</dbReference>
<evidence type="ECO:0000313" key="2">
    <source>
        <dbReference type="Proteomes" id="UP001501676"/>
    </source>
</evidence>
<comment type="caution">
    <text evidence="1">The sequence shown here is derived from an EMBL/GenBank/DDBJ whole genome shotgun (WGS) entry which is preliminary data.</text>
</comment>
<sequence length="231" mass="25186">MPPPSATAAARDHLAADLARRIRRRWRAEVAAIGGTGALAHDDDRDGTAVSLVVVTYRPGGGPRSTRRRLGGQLVDLTVAAQQDLLARARTLTTDWPLQADRYLHVRPLDDDGNWLAGLRDAHLARLAEATPREFSALAREAWCAAWELLTDAVHAGQWHDEDGALLLLAEARIATAITEGLLARTYFRGRADAARRTGVAGLDLVELRDRLEQQATELSRRGCPTDADPL</sequence>